<evidence type="ECO:0000256" key="1">
    <source>
        <dbReference type="SAM" id="MobiDB-lite"/>
    </source>
</evidence>
<keyword evidence="4" id="KW-1185">Reference proteome</keyword>
<protein>
    <recommendedName>
        <fullName evidence="5">Photosynthesis system II assembly factor Ycf48/Hcf136-like domain-containing protein</fullName>
    </recommendedName>
</protein>
<feature type="chain" id="PRO_5045568056" description="Photosynthesis system II assembly factor Ycf48/Hcf136-like domain-containing protein" evidence="2">
    <location>
        <begin position="20"/>
        <end position="497"/>
    </location>
</feature>
<dbReference type="Proteomes" id="UP001284601">
    <property type="component" value="Unassembled WGS sequence"/>
</dbReference>
<evidence type="ECO:0008006" key="5">
    <source>
        <dbReference type="Google" id="ProtNLM"/>
    </source>
</evidence>
<accession>A0ABU4HXP0</accession>
<evidence type="ECO:0000313" key="3">
    <source>
        <dbReference type="EMBL" id="MDW5598086.1"/>
    </source>
</evidence>
<organism evidence="3 4">
    <name type="scientific">Conexibacter stalactiti</name>
    <dbReference type="NCBI Taxonomy" id="1940611"/>
    <lineage>
        <taxon>Bacteria</taxon>
        <taxon>Bacillati</taxon>
        <taxon>Actinomycetota</taxon>
        <taxon>Thermoleophilia</taxon>
        <taxon>Solirubrobacterales</taxon>
        <taxon>Conexibacteraceae</taxon>
        <taxon>Conexibacter</taxon>
    </lineage>
</organism>
<feature type="region of interest" description="Disordered" evidence="1">
    <location>
        <begin position="353"/>
        <end position="381"/>
    </location>
</feature>
<sequence length="497" mass="51662">MVAAVAALASVAVAHPARAATWTVVPSNTTQDIVALEYRSDTQAWLATANGQLLTAGPDGRFTPRYDVPGMTFTDLAFRPDGAVGIAVTAAGRALRSTDGGASWSVLPLPLVGSRCDASARPALIPNFNAVAWAGDDTGYLVGGGNRIPVVVRVTGAAGPSPVASDANWTGSTCRVGSWINFPTDVFSVPGNPSALRFIGSYFGTVFASNDGLATPALVRGEMINSGETLPRFAIDPENPNRIWAVDHGSIHCNALCFAYSVDGGSAHQRMTVVNPTTTLRRYLFDVAYAGGTTMAVGDNGEIYASTATSTAFLTPPAGALAGHTWKAVDLADGSRALVGGAGGALIRTADAGGAPAAVPPTAPPPLPPQPAPVPAPSPTPVPAKAYRPGNASTPSTWRTAGVRITVWRRVTIAKGRYLTVRVVGTAQRKLTIVVRRATGARRTTARTSVTTRSGTTTVRVPLGRGARPGRHVVTIRVWQGKRPLGRTVRTEARLLR</sequence>
<comment type="caution">
    <text evidence="3">The sequence shown here is derived from an EMBL/GenBank/DDBJ whole genome shotgun (WGS) entry which is preliminary data.</text>
</comment>
<dbReference type="RefSeq" id="WP_318600554.1">
    <property type="nucleotide sequence ID" value="NZ_JAWSTH010000118.1"/>
</dbReference>
<dbReference type="InterPro" id="IPR036278">
    <property type="entry name" value="Sialidase_sf"/>
</dbReference>
<dbReference type="SUPFAM" id="SSF50939">
    <property type="entry name" value="Sialidases"/>
    <property type="match status" value="1"/>
</dbReference>
<gene>
    <name evidence="3" type="ORF">R7226_27265</name>
</gene>
<feature type="signal peptide" evidence="2">
    <location>
        <begin position="1"/>
        <end position="19"/>
    </location>
</feature>
<proteinExistence type="predicted"/>
<feature type="compositionally biased region" description="Pro residues" evidence="1">
    <location>
        <begin position="358"/>
        <end position="381"/>
    </location>
</feature>
<keyword evidence="2" id="KW-0732">Signal</keyword>
<dbReference type="EMBL" id="JAWSTH010000118">
    <property type="protein sequence ID" value="MDW5598086.1"/>
    <property type="molecule type" value="Genomic_DNA"/>
</dbReference>
<reference evidence="4" key="1">
    <citation type="submission" date="2023-07" db="EMBL/GenBank/DDBJ databases">
        <title>Conexibacter stalactiti sp. nov., isolated from stalactites in a lava cave and emended description of the genus Conexibacter.</title>
        <authorList>
            <person name="Lee S.D."/>
        </authorList>
    </citation>
    <scope>NUCLEOTIDE SEQUENCE [LARGE SCALE GENOMIC DNA]</scope>
    <source>
        <strain evidence="4">KCTC 39840</strain>
    </source>
</reference>
<evidence type="ECO:0000256" key="2">
    <source>
        <dbReference type="SAM" id="SignalP"/>
    </source>
</evidence>
<name>A0ABU4HXP0_9ACTN</name>
<evidence type="ECO:0000313" key="4">
    <source>
        <dbReference type="Proteomes" id="UP001284601"/>
    </source>
</evidence>